<dbReference type="PANTHER" id="PTHR43479">
    <property type="entry name" value="ACREF/ENVCD OPERON REPRESSOR-RELATED"/>
    <property type="match status" value="1"/>
</dbReference>
<organism evidence="4">
    <name type="scientific">Sulfurimonas autotrophica</name>
    <dbReference type="NCBI Taxonomy" id="202747"/>
    <lineage>
        <taxon>Bacteria</taxon>
        <taxon>Pseudomonadati</taxon>
        <taxon>Campylobacterota</taxon>
        <taxon>Epsilonproteobacteria</taxon>
        <taxon>Campylobacterales</taxon>
        <taxon>Sulfurimonadaceae</taxon>
        <taxon>Sulfurimonas</taxon>
    </lineage>
</organism>
<evidence type="ECO:0000256" key="2">
    <source>
        <dbReference type="PROSITE-ProRule" id="PRU00335"/>
    </source>
</evidence>
<comment type="caution">
    <text evidence="4">The sequence shown here is derived from an EMBL/GenBank/DDBJ whole genome shotgun (WGS) entry which is preliminary data.</text>
</comment>
<dbReference type="Proteomes" id="UP000886390">
    <property type="component" value="Unassembled WGS sequence"/>
</dbReference>
<dbReference type="InterPro" id="IPR009057">
    <property type="entry name" value="Homeodomain-like_sf"/>
</dbReference>
<dbReference type="InterPro" id="IPR023772">
    <property type="entry name" value="DNA-bd_HTH_TetR-type_CS"/>
</dbReference>
<protein>
    <submittedName>
        <fullName evidence="4">TetR/AcrR family transcriptional regulator</fullName>
    </submittedName>
</protein>
<dbReference type="PRINTS" id="PR00455">
    <property type="entry name" value="HTHTETR"/>
</dbReference>
<dbReference type="PROSITE" id="PS50977">
    <property type="entry name" value="HTH_TETR_2"/>
    <property type="match status" value="1"/>
</dbReference>
<dbReference type="GO" id="GO:0003677">
    <property type="term" value="F:DNA binding"/>
    <property type="evidence" value="ECO:0007669"/>
    <property type="project" value="UniProtKB-UniRule"/>
</dbReference>
<evidence type="ECO:0000259" key="3">
    <source>
        <dbReference type="PROSITE" id="PS50977"/>
    </source>
</evidence>
<accession>A0A7C3C6N9</accession>
<sequence>MAIIVDKEQKKRDIALACKSLILEKGINNITVSEVAKSAGIGKGTVYEYFKDKNEIVFELVNILMLEHSKKLKVQLDTKESTKEKIRSFSSFFYNEEDKNLRQLYKEFVALALIAPNDDMIAFHKQCINNYYTWFIEILHDGVENNELRPEALQLAKALFVIGDGMFLHNSVIGMQENLQNDLNTFIDTIFNLMETK</sequence>
<dbReference type="AlphaFoldDB" id="A0A7C3C6N9"/>
<feature type="domain" description="HTH tetR-type" evidence="3">
    <location>
        <begin position="8"/>
        <end position="68"/>
    </location>
</feature>
<dbReference type="PROSITE" id="PS01081">
    <property type="entry name" value="HTH_TETR_1"/>
    <property type="match status" value="1"/>
</dbReference>
<name>A0A7C3C6N9_9BACT</name>
<dbReference type="InterPro" id="IPR036271">
    <property type="entry name" value="Tet_transcr_reg_TetR-rel_C_sf"/>
</dbReference>
<dbReference type="Gene3D" id="1.10.357.10">
    <property type="entry name" value="Tetracycline Repressor, domain 2"/>
    <property type="match status" value="1"/>
</dbReference>
<keyword evidence="1 2" id="KW-0238">DNA-binding</keyword>
<evidence type="ECO:0000256" key="1">
    <source>
        <dbReference type="ARBA" id="ARBA00023125"/>
    </source>
</evidence>
<dbReference type="SUPFAM" id="SSF46689">
    <property type="entry name" value="Homeodomain-like"/>
    <property type="match status" value="1"/>
</dbReference>
<proteinExistence type="predicted"/>
<dbReference type="EMBL" id="DRNH01000046">
    <property type="protein sequence ID" value="HFB53261.1"/>
    <property type="molecule type" value="Genomic_DNA"/>
</dbReference>
<dbReference type="SUPFAM" id="SSF48498">
    <property type="entry name" value="Tetracyclin repressor-like, C-terminal domain"/>
    <property type="match status" value="1"/>
</dbReference>
<dbReference type="InterPro" id="IPR001647">
    <property type="entry name" value="HTH_TetR"/>
</dbReference>
<evidence type="ECO:0000313" key="4">
    <source>
        <dbReference type="EMBL" id="HFB53261.1"/>
    </source>
</evidence>
<dbReference type="InterPro" id="IPR050624">
    <property type="entry name" value="HTH-type_Tx_Regulator"/>
</dbReference>
<feature type="DNA-binding region" description="H-T-H motif" evidence="2">
    <location>
        <begin position="31"/>
        <end position="50"/>
    </location>
</feature>
<dbReference type="Gene3D" id="1.10.10.60">
    <property type="entry name" value="Homeodomain-like"/>
    <property type="match status" value="1"/>
</dbReference>
<dbReference type="PANTHER" id="PTHR43479:SF11">
    <property type="entry name" value="ACREF_ENVCD OPERON REPRESSOR-RELATED"/>
    <property type="match status" value="1"/>
</dbReference>
<dbReference type="Pfam" id="PF00440">
    <property type="entry name" value="TetR_N"/>
    <property type="match status" value="1"/>
</dbReference>
<reference evidence="4" key="1">
    <citation type="journal article" date="2020" name="mSystems">
        <title>Genome- and Community-Level Interaction Insights into Carbon Utilization and Element Cycling Functions of Hydrothermarchaeota in Hydrothermal Sediment.</title>
        <authorList>
            <person name="Zhou Z."/>
            <person name="Liu Y."/>
            <person name="Xu W."/>
            <person name="Pan J."/>
            <person name="Luo Z.H."/>
            <person name="Li M."/>
        </authorList>
    </citation>
    <scope>NUCLEOTIDE SEQUENCE [LARGE SCALE GENOMIC DNA]</scope>
    <source>
        <strain evidence="4">HyVt-507</strain>
    </source>
</reference>
<gene>
    <name evidence="4" type="ORF">ENJ67_00885</name>
</gene>